<dbReference type="PANTHER" id="PTHR47163:SF2">
    <property type="entry name" value="SI:DKEY-17M8.2"/>
    <property type="match status" value="1"/>
</dbReference>
<evidence type="ECO:0000313" key="2">
    <source>
        <dbReference type="Proteomes" id="UP000663864"/>
    </source>
</evidence>
<dbReference type="PANTHER" id="PTHR47163">
    <property type="entry name" value="DDE_TNP_IS1595 DOMAIN-CONTAINING PROTEIN"/>
    <property type="match status" value="1"/>
</dbReference>
<proteinExistence type="predicted"/>
<organism evidence="1 2">
    <name type="scientific">Rotaria sordida</name>
    <dbReference type="NCBI Taxonomy" id="392033"/>
    <lineage>
        <taxon>Eukaryota</taxon>
        <taxon>Metazoa</taxon>
        <taxon>Spiralia</taxon>
        <taxon>Gnathifera</taxon>
        <taxon>Rotifera</taxon>
        <taxon>Eurotatoria</taxon>
        <taxon>Bdelloidea</taxon>
        <taxon>Philodinida</taxon>
        <taxon>Philodinidae</taxon>
        <taxon>Rotaria</taxon>
    </lineage>
</organism>
<dbReference type="Proteomes" id="UP000663864">
    <property type="component" value="Unassembled WGS sequence"/>
</dbReference>
<gene>
    <name evidence="1" type="ORF">ZHD862_LOCUS39083</name>
</gene>
<dbReference type="EMBL" id="CAJNOT010013523">
    <property type="protein sequence ID" value="CAF1541233.1"/>
    <property type="molecule type" value="Genomic_DNA"/>
</dbReference>
<feature type="non-terminal residue" evidence="1">
    <location>
        <position position="1"/>
    </location>
</feature>
<reference evidence="1" key="1">
    <citation type="submission" date="2021-02" db="EMBL/GenBank/DDBJ databases">
        <authorList>
            <person name="Nowell W R."/>
        </authorList>
    </citation>
    <scope>NUCLEOTIDE SEQUENCE</scope>
</reference>
<comment type="caution">
    <text evidence="1">The sequence shown here is derived from an EMBL/GenBank/DDBJ whole genome shotgun (WGS) entry which is preliminary data.</text>
</comment>
<evidence type="ECO:0000313" key="1">
    <source>
        <dbReference type="EMBL" id="CAF1541233.1"/>
    </source>
</evidence>
<feature type="non-terminal residue" evidence="1">
    <location>
        <position position="129"/>
    </location>
</feature>
<accession>A0A815WBV0</accession>
<dbReference type="InterPro" id="IPR053164">
    <property type="entry name" value="IS1016-like_transposase"/>
</dbReference>
<sequence length="129" mass="15471">QIHKRFVTQEDIIRFLQDLQLLPKRPKNIQQCGAHDDHDWYMAKVARLTDGYNFRCTRCHTTQSIHTGTFFEGSHLPLDTIFEIMYYWSRQEDGIDKLIHELDIESRKTVVDWKNFCRDICAEHYVKNP</sequence>
<dbReference type="AlphaFoldDB" id="A0A815WBV0"/>
<name>A0A815WBV0_9BILA</name>
<protein>
    <submittedName>
        <fullName evidence="1">Uncharacterized protein</fullName>
    </submittedName>
</protein>